<sequence>MADRDTMVHKRGRIKAKITRIEHFVTANDDNLLIDSNEFVIRETMLVKAYEEYENIQDQLEEIDGSQESDRVEVELQYTSLHSNLKTTISKRLNSEQQGGGESSNVADNSGPSASSSSKVKLPNINIPTFSGKYEEYNSFIELFDSLINCDKHLNKIQRIICLKSGLKDEPLVVSKALQTTESHYDVALEILISYNKPPHSHIRNLLEAQFLKGASPSL</sequence>
<feature type="compositionally biased region" description="Polar residues" evidence="1">
    <location>
        <begin position="93"/>
        <end position="108"/>
    </location>
</feature>
<dbReference type="EMBL" id="GEZM01030731">
    <property type="protein sequence ID" value="JAV85395.1"/>
    <property type="molecule type" value="Transcribed_RNA"/>
</dbReference>
<evidence type="ECO:0000256" key="1">
    <source>
        <dbReference type="SAM" id="MobiDB-lite"/>
    </source>
</evidence>
<reference evidence="2" key="1">
    <citation type="journal article" date="2016" name="Sci. Rep.">
        <title>Molecular characterization of firefly nuptial gifts: a multi-omics approach sheds light on postcopulatory sexual selection.</title>
        <authorList>
            <person name="Al-Wathiqui N."/>
            <person name="Fallon T.R."/>
            <person name="South A."/>
            <person name="Weng J.K."/>
            <person name="Lewis S.M."/>
        </authorList>
    </citation>
    <scope>NUCLEOTIDE SEQUENCE</scope>
</reference>
<dbReference type="AlphaFoldDB" id="A0A1Y1MLN8"/>
<dbReference type="InterPro" id="IPR005312">
    <property type="entry name" value="DUF1759"/>
</dbReference>
<protein>
    <submittedName>
        <fullName evidence="2">Uncharacterized protein</fullName>
    </submittedName>
</protein>
<accession>A0A1Y1MLN8</accession>
<proteinExistence type="predicted"/>
<feature type="region of interest" description="Disordered" evidence="1">
    <location>
        <begin position="93"/>
        <end position="119"/>
    </location>
</feature>
<name>A0A1Y1MLN8_PHOPY</name>
<evidence type="ECO:0000313" key="2">
    <source>
        <dbReference type="EMBL" id="JAV85395.1"/>
    </source>
</evidence>
<dbReference type="Pfam" id="PF03564">
    <property type="entry name" value="DUF1759"/>
    <property type="match status" value="1"/>
</dbReference>
<organism evidence="2">
    <name type="scientific">Photinus pyralis</name>
    <name type="common">Common eastern firefly</name>
    <name type="synonym">Lampyris pyralis</name>
    <dbReference type="NCBI Taxonomy" id="7054"/>
    <lineage>
        <taxon>Eukaryota</taxon>
        <taxon>Metazoa</taxon>
        <taxon>Ecdysozoa</taxon>
        <taxon>Arthropoda</taxon>
        <taxon>Hexapoda</taxon>
        <taxon>Insecta</taxon>
        <taxon>Pterygota</taxon>
        <taxon>Neoptera</taxon>
        <taxon>Endopterygota</taxon>
        <taxon>Coleoptera</taxon>
        <taxon>Polyphaga</taxon>
        <taxon>Elateriformia</taxon>
        <taxon>Elateroidea</taxon>
        <taxon>Lampyridae</taxon>
        <taxon>Lampyrinae</taxon>
        <taxon>Photinus</taxon>
    </lineage>
</organism>